<reference evidence="2" key="1">
    <citation type="submission" date="2021-05" db="EMBL/GenBank/DDBJ databases">
        <title>Diversity, taxonomy and evolution of archaeal viruses of the class Caudoviricetes.</title>
        <authorList>
            <person name="Liu Y."/>
            <person name="Demina T.A."/>
            <person name="Roux S."/>
            <person name="Aiewsakun P."/>
            <person name="Kazlauskas D."/>
            <person name="Simmonds P."/>
            <person name="Prangishvili D."/>
            <person name="Oksanen H.M."/>
            <person name="Krupovic M."/>
        </authorList>
    </citation>
    <scope>NUCLEOTIDE SEQUENCE</scope>
    <source>
        <strain evidence="2">HRTV-29/29</strain>
    </source>
</reference>
<sequence>MSDDPVGMDAESKDELAADLALDAAKEYQAREAEQHDLFDAVAEEEGAPLLETRATIAGVTIPVSGRLNGAFIERVERLDAEAKRRANDEDAPDGVSDIVRELGEIIDDLVDDDEITARGVFQTYRAEGVAPVRRILEEVMDALRKEDERLRGDADGVSQRVATSSFSTRLSKTGRTRRFGRYTGWIGGTATSRRLCGRGGIKRKSGRPTARKRGGDSPHAFSATV</sequence>
<feature type="region of interest" description="Disordered" evidence="1">
    <location>
        <begin position="196"/>
        <end position="226"/>
    </location>
</feature>
<protein>
    <submittedName>
        <fullName evidence="2">Tail assembly chaperone</fullName>
    </submittedName>
</protein>
<dbReference type="EMBL" id="MZ334526">
    <property type="protein sequence ID" value="UBF23341.1"/>
    <property type="molecule type" value="Genomic_DNA"/>
</dbReference>
<keyword evidence="3" id="KW-1185">Reference proteome</keyword>
<gene>
    <name evidence="2" type="ORF">HRTV-29_gp63</name>
</gene>
<evidence type="ECO:0000313" key="2">
    <source>
        <dbReference type="EMBL" id="UBF23341.1"/>
    </source>
</evidence>
<name>A0AAE8XZH5_9CAUD</name>
<dbReference type="Proteomes" id="UP000827282">
    <property type="component" value="Segment"/>
</dbReference>
<evidence type="ECO:0000313" key="3">
    <source>
        <dbReference type="Proteomes" id="UP000827282"/>
    </source>
</evidence>
<organism evidence="2 3">
    <name type="scientific">Halorubrum tailed virus 29</name>
    <dbReference type="NCBI Taxonomy" id="2878010"/>
    <lineage>
        <taxon>Viruses</taxon>
        <taxon>Duplodnaviria</taxon>
        <taxon>Heunggongvirae</taxon>
        <taxon>Uroviricota</taxon>
        <taxon>Caudoviricetes</taxon>
        <taxon>Kirjokansivirales</taxon>
        <taxon>Haloferuviridae</taxon>
        <taxon>Dpdavirus</taxon>
        <taxon>Dpdavirus caudatum</taxon>
        <taxon>Dpdavirus HRTV29</taxon>
    </lineage>
</organism>
<feature type="compositionally biased region" description="Basic residues" evidence="1">
    <location>
        <begin position="201"/>
        <end position="213"/>
    </location>
</feature>
<accession>A0AAE8XZH5</accession>
<evidence type="ECO:0000256" key="1">
    <source>
        <dbReference type="SAM" id="MobiDB-lite"/>
    </source>
</evidence>
<proteinExistence type="predicted"/>